<keyword evidence="1" id="KW-1133">Transmembrane helix</keyword>
<sequence length="342" mass="38401">MWPWFALLVAIGVLRATNRYLIDVANGHPSLFTPKLIDELTGSLSFGVFLPALFLMLRRMPRTWLAHAGLFLALSIAQTSLMIAFRQVVFRAAGMPEFAYPPTRWRYLMEMPTQLFFYVVIVAGVWLFDRYREGRARELRAVQLESALSEARLDALRLQLNPHFLFNTLNAVSELMYERPRVADEMLSRIGELLRNTLSASSHEHSLAEEWRLVSLYMDIQRVRFGDGLDVQVETNPSLDDLRIPFLLLQPLVENAIEHGGSGDGRRVRVDASREAGRLTVRVRDDGGSGAMARPGHGIGLGNVGARLRHLYGEEAGVRLEPVVGGGSVVSVWLPARRWEAA</sequence>
<dbReference type="SUPFAM" id="SSF55874">
    <property type="entry name" value="ATPase domain of HSP90 chaperone/DNA topoisomerase II/histidine kinase"/>
    <property type="match status" value="1"/>
</dbReference>
<dbReference type="InterPro" id="IPR050640">
    <property type="entry name" value="Bact_2-comp_sensor_kinase"/>
</dbReference>
<dbReference type="GO" id="GO:0016301">
    <property type="term" value="F:kinase activity"/>
    <property type="evidence" value="ECO:0007669"/>
    <property type="project" value="UniProtKB-KW"/>
</dbReference>
<evidence type="ECO:0000313" key="3">
    <source>
        <dbReference type="EMBL" id="MDQ0008143.1"/>
    </source>
</evidence>
<keyword evidence="1" id="KW-0472">Membrane</keyword>
<evidence type="ECO:0000256" key="1">
    <source>
        <dbReference type="SAM" id="Phobius"/>
    </source>
</evidence>
<feature type="domain" description="Histidine kinase/HSP90-like ATPase" evidence="2">
    <location>
        <begin position="240"/>
        <end position="338"/>
    </location>
</feature>
<dbReference type="Pfam" id="PF02518">
    <property type="entry name" value="HATPase_c"/>
    <property type="match status" value="1"/>
</dbReference>
<dbReference type="SMART" id="SM00387">
    <property type="entry name" value="HATPase_c"/>
    <property type="match status" value="1"/>
</dbReference>
<keyword evidence="4" id="KW-1185">Reference proteome</keyword>
<keyword evidence="3" id="KW-0808">Transferase</keyword>
<evidence type="ECO:0000313" key="4">
    <source>
        <dbReference type="Proteomes" id="UP001237737"/>
    </source>
</evidence>
<dbReference type="EMBL" id="JAUSSK010000001">
    <property type="protein sequence ID" value="MDQ0008143.1"/>
    <property type="molecule type" value="Genomic_DNA"/>
</dbReference>
<dbReference type="InterPro" id="IPR036890">
    <property type="entry name" value="HATPase_C_sf"/>
</dbReference>
<feature type="transmembrane region" description="Helical" evidence="1">
    <location>
        <begin position="40"/>
        <end position="57"/>
    </location>
</feature>
<comment type="caution">
    <text evidence="3">The sequence shown here is derived from an EMBL/GenBank/DDBJ whole genome shotgun (WGS) entry which is preliminary data.</text>
</comment>
<dbReference type="Gene3D" id="3.30.565.10">
    <property type="entry name" value="Histidine kinase-like ATPase, C-terminal domain"/>
    <property type="match status" value="1"/>
</dbReference>
<dbReference type="RefSeq" id="WP_306846796.1">
    <property type="nucleotide sequence ID" value="NZ_JAUSSK010000001.1"/>
</dbReference>
<dbReference type="InterPro" id="IPR003594">
    <property type="entry name" value="HATPase_dom"/>
</dbReference>
<dbReference type="PANTHER" id="PTHR34220">
    <property type="entry name" value="SENSOR HISTIDINE KINASE YPDA"/>
    <property type="match status" value="1"/>
</dbReference>
<keyword evidence="1" id="KW-0812">Transmembrane</keyword>
<name>A0ABT9ST18_9GAMM</name>
<feature type="transmembrane region" description="Helical" evidence="1">
    <location>
        <begin position="64"/>
        <end position="85"/>
    </location>
</feature>
<reference evidence="3 4" key="1">
    <citation type="submission" date="2023-07" db="EMBL/GenBank/DDBJ databases">
        <title>Sorghum-associated microbial communities from plants grown in Nebraska, USA.</title>
        <authorList>
            <person name="Schachtman D."/>
        </authorList>
    </citation>
    <scope>NUCLEOTIDE SEQUENCE [LARGE SCALE GENOMIC DNA]</scope>
    <source>
        <strain evidence="3 4">CC60</strain>
    </source>
</reference>
<gene>
    <name evidence="3" type="ORF">J2T07_000302</name>
</gene>
<protein>
    <submittedName>
        <fullName evidence="3">Signal transduction histidine kinase</fullName>
    </submittedName>
</protein>
<evidence type="ECO:0000259" key="2">
    <source>
        <dbReference type="SMART" id="SM00387"/>
    </source>
</evidence>
<dbReference type="PANTHER" id="PTHR34220:SF9">
    <property type="entry name" value="SIGNAL TRANSDUCTION HISTIDINE KINASE INTERNAL REGION DOMAIN-CONTAINING PROTEIN"/>
    <property type="match status" value="1"/>
</dbReference>
<proteinExistence type="predicted"/>
<keyword evidence="3" id="KW-0418">Kinase</keyword>
<dbReference type="InterPro" id="IPR010559">
    <property type="entry name" value="Sig_transdc_His_kin_internal"/>
</dbReference>
<dbReference type="Proteomes" id="UP001237737">
    <property type="component" value="Unassembled WGS sequence"/>
</dbReference>
<organism evidence="3 4">
    <name type="scientific">Luteibacter jiangsuensis</name>
    <dbReference type="NCBI Taxonomy" id="637577"/>
    <lineage>
        <taxon>Bacteria</taxon>
        <taxon>Pseudomonadati</taxon>
        <taxon>Pseudomonadota</taxon>
        <taxon>Gammaproteobacteria</taxon>
        <taxon>Lysobacterales</taxon>
        <taxon>Rhodanobacteraceae</taxon>
        <taxon>Luteibacter</taxon>
    </lineage>
</organism>
<dbReference type="Pfam" id="PF06580">
    <property type="entry name" value="His_kinase"/>
    <property type="match status" value="1"/>
</dbReference>
<feature type="transmembrane region" description="Helical" evidence="1">
    <location>
        <begin position="105"/>
        <end position="128"/>
    </location>
</feature>
<accession>A0ABT9ST18</accession>